<name>A0A9W9PXE3_9EURO</name>
<dbReference type="GO" id="GO:0140115">
    <property type="term" value="P:export across plasma membrane"/>
    <property type="evidence" value="ECO:0007669"/>
    <property type="project" value="UniProtKB-ARBA"/>
</dbReference>
<feature type="transmembrane region" description="Helical" evidence="5">
    <location>
        <begin position="57"/>
        <end position="85"/>
    </location>
</feature>
<feature type="transmembrane region" description="Helical" evidence="5">
    <location>
        <begin position="471"/>
        <end position="491"/>
    </location>
</feature>
<feature type="transmembrane region" description="Helical" evidence="5">
    <location>
        <begin position="97"/>
        <end position="116"/>
    </location>
</feature>
<dbReference type="PROSITE" id="PS00217">
    <property type="entry name" value="SUGAR_TRANSPORT_2"/>
    <property type="match status" value="1"/>
</dbReference>
<dbReference type="Gene3D" id="1.20.1250.20">
    <property type="entry name" value="MFS general substrate transporter like domains"/>
    <property type="match status" value="1"/>
</dbReference>
<protein>
    <submittedName>
        <fullName evidence="7">MFS general substrate transporter</fullName>
    </submittedName>
</protein>
<keyword evidence="4 5" id="KW-0472">Membrane</keyword>
<dbReference type="GO" id="GO:0005886">
    <property type="term" value="C:plasma membrane"/>
    <property type="evidence" value="ECO:0007669"/>
    <property type="project" value="TreeGrafter"/>
</dbReference>
<evidence type="ECO:0000259" key="6">
    <source>
        <dbReference type="PROSITE" id="PS50850"/>
    </source>
</evidence>
<gene>
    <name evidence="7" type="ORF">N7476_005680</name>
</gene>
<dbReference type="SUPFAM" id="SSF103473">
    <property type="entry name" value="MFS general substrate transporter"/>
    <property type="match status" value="1"/>
</dbReference>
<evidence type="ECO:0000256" key="5">
    <source>
        <dbReference type="SAM" id="Phobius"/>
    </source>
</evidence>
<keyword evidence="3 5" id="KW-1133">Transmembrane helix</keyword>
<feature type="transmembrane region" description="Helical" evidence="5">
    <location>
        <begin position="439"/>
        <end position="459"/>
    </location>
</feature>
<proteinExistence type="predicted"/>
<dbReference type="GO" id="GO:0042908">
    <property type="term" value="P:xenobiotic transport"/>
    <property type="evidence" value="ECO:0007669"/>
    <property type="project" value="UniProtKB-ARBA"/>
</dbReference>
<sequence length="546" mass="59432">MPLSNVEKGSVDFVEDVGVEKSSEDAVLVSADGEIKLLPVPSKDPNDPLNFSRYAKLGIIVSCCWFSIMSLSVVGGLGSILTIFIDLYAKEGVDETRVGWLTTFPSLFIGIGNYFLLPLGLAFGRRLVTLLAITVLLAATVGCALSQNYEQHFALRIVQGLATGATESLLPLILAEVTFVHQRGKIYGLYWSTQNIINSCFNIASSYEAAALGWRWYYWIFVITIAIGGLITFFTCFETAYHRSAQIIDGRVVFTDEYGVTRVLKGEEAQAYIVANSSAESQGDRIPEEMIHKKTYLELLKPWSGIKNPPLKTIRDAWWSMLLCLTSPGILYATLLSSAVLAAAIGMGLTYDTVLQDYGWEAKNVGLINLGGVFGSFGGLLYGGIFGDWFTVRLAKRSGGVHTPEHRILLLVPPGIITVFTLLLYGFTAGGGSTWGAPYMAWAIFEVAFVAVLIISTTFAAEAWDNNAGPALVVVVGSKNLVSFGISYALIPMVAKYSYAAGMGMLAGVTAFIFLLGIPVYYLNPKWRRWMAEKVELKAKSTSTST</sequence>
<dbReference type="InterPro" id="IPR005829">
    <property type="entry name" value="Sugar_transporter_CS"/>
</dbReference>
<feature type="transmembrane region" description="Helical" evidence="5">
    <location>
        <begin position="128"/>
        <end position="147"/>
    </location>
</feature>
<comment type="caution">
    <text evidence="7">The sequence shown here is derived from an EMBL/GenBank/DDBJ whole genome shotgun (WGS) entry which is preliminary data.</text>
</comment>
<dbReference type="Pfam" id="PF07690">
    <property type="entry name" value="MFS_1"/>
    <property type="match status" value="1"/>
</dbReference>
<dbReference type="InterPro" id="IPR020846">
    <property type="entry name" value="MFS_dom"/>
</dbReference>
<dbReference type="PROSITE" id="PS50850">
    <property type="entry name" value="MFS"/>
    <property type="match status" value="1"/>
</dbReference>
<feature type="domain" description="Major facilitator superfamily (MFS) profile" evidence="6">
    <location>
        <begin position="56"/>
        <end position="528"/>
    </location>
</feature>
<evidence type="ECO:0000313" key="8">
    <source>
        <dbReference type="Proteomes" id="UP001147746"/>
    </source>
</evidence>
<dbReference type="EMBL" id="JAPZBO010000005">
    <property type="protein sequence ID" value="KAJ5315373.1"/>
    <property type="molecule type" value="Genomic_DNA"/>
</dbReference>
<evidence type="ECO:0000256" key="4">
    <source>
        <dbReference type="ARBA" id="ARBA00023136"/>
    </source>
</evidence>
<feature type="transmembrane region" description="Helical" evidence="5">
    <location>
        <begin position="317"/>
        <end position="345"/>
    </location>
</feature>
<dbReference type="OrthoDB" id="268400at2759"/>
<dbReference type="AlphaFoldDB" id="A0A9W9PXE3"/>
<keyword evidence="2 5" id="KW-0812">Transmembrane</keyword>
<dbReference type="InterPro" id="IPR036259">
    <property type="entry name" value="MFS_trans_sf"/>
</dbReference>
<dbReference type="GO" id="GO:0022857">
    <property type="term" value="F:transmembrane transporter activity"/>
    <property type="evidence" value="ECO:0007669"/>
    <property type="project" value="InterPro"/>
</dbReference>
<feature type="transmembrane region" description="Helical" evidence="5">
    <location>
        <begin position="408"/>
        <end position="427"/>
    </location>
</feature>
<dbReference type="Proteomes" id="UP001147746">
    <property type="component" value="Unassembled WGS sequence"/>
</dbReference>
<organism evidence="7 8">
    <name type="scientific">Penicillium atrosanguineum</name>
    <dbReference type="NCBI Taxonomy" id="1132637"/>
    <lineage>
        <taxon>Eukaryota</taxon>
        <taxon>Fungi</taxon>
        <taxon>Dikarya</taxon>
        <taxon>Ascomycota</taxon>
        <taxon>Pezizomycotina</taxon>
        <taxon>Eurotiomycetes</taxon>
        <taxon>Eurotiomycetidae</taxon>
        <taxon>Eurotiales</taxon>
        <taxon>Aspergillaceae</taxon>
        <taxon>Penicillium</taxon>
    </lineage>
</organism>
<reference evidence="7" key="2">
    <citation type="journal article" date="2023" name="IMA Fungus">
        <title>Comparative genomic study of the Penicillium genus elucidates a diverse pangenome and 15 lateral gene transfer events.</title>
        <authorList>
            <person name="Petersen C."/>
            <person name="Sorensen T."/>
            <person name="Nielsen M.R."/>
            <person name="Sondergaard T.E."/>
            <person name="Sorensen J.L."/>
            <person name="Fitzpatrick D.A."/>
            <person name="Frisvad J.C."/>
            <person name="Nielsen K.L."/>
        </authorList>
    </citation>
    <scope>NUCLEOTIDE SEQUENCE</scope>
    <source>
        <strain evidence="7">IBT 21472</strain>
    </source>
</reference>
<evidence type="ECO:0000313" key="7">
    <source>
        <dbReference type="EMBL" id="KAJ5315373.1"/>
    </source>
</evidence>
<feature type="transmembrane region" description="Helical" evidence="5">
    <location>
        <begin position="216"/>
        <end position="237"/>
    </location>
</feature>
<feature type="transmembrane region" description="Helical" evidence="5">
    <location>
        <begin position="365"/>
        <end position="387"/>
    </location>
</feature>
<keyword evidence="8" id="KW-1185">Reference proteome</keyword>
<dbReference type="PANTHER" id="PTHR23502">
    <property type="entry name" value="MAJOR FACILITATOR SUPERFAMILY"/>
    <property type="match status" value="1"/>
</dbReference>
<comment type="subcellular location">
    <subcellularLocation>
        <location evidence="1">Membrane</location>
        <topology evidence="1">Multi-pass membrane protein</topology>
    </subcellularLocation>
</comment>
<dbReference type="InterPro" id="IPR011701">
    <property type="entry name" value="MFS"/>
</dbReference>
<evidence type="ECO:0000256" key="3">
    <source>
        <dbReference type="ARBA" id="ARBA00022989"/>
    </source>
</evidence>
<feature type="transmembrane region" description="Helical" evidence="5">
    <location>
        <begin position="497"/>
        <end position="523"/>
    </location>
</feature>
<reference evidence="7" key="1">
    <citation type="submission" date="2022-12" db="EMBL/GenBank/DDBJ databases">
        <authorList>
            <person name="Petersen C."/>
        </authorList>
    </citation>
    <scope>NUCLEOTIDE SEQUENCE</scope>
    <source>
        <strain evidence="7">IBT 21472</strain>
    </source>
</reference>
<evidence type="ECO:0000256" key="2">
    <source>
        <dbReference type="ARBA" id="ARBA00022692"/>
    </source>
</evidence>
<evidence type="ECO:0000256" key="1">
    <source>
        <dbReference type="ARBA" id="ARBA00004141"/>
    </source>
</evidence>
<dbReference type="PANTHER" id="PTHR23502:SF139">
    <property type="entry name" value="MAJOR FACILITATOR SUPERFAMILY (MFS) PROFILE DOMAIN-CONTAINING PROTEIN-RELATED"/>
    <property type="match status" value="1"/>
</dbReference>
<accession>A0A9W9PXE3</accession>